<dbReference type="Proteomes" id="UP001301140">
    <property type="component" value="Unassembled WGS sequence"/>
</dbReference>
<protein>
    <submittedName>
        <fullName evidence="1">Uncharacterized protein</fullName>
    </submittedName>
</protein>
<sequence length="132" mass="15284">MSVEIFQFRGPENCEWVTTENTLNFQMLPGIDVSQWRPFHVQIVDRNDNGVRLVKSDVFSVGLNSVFIMNARARHALESALSPFGSILKVECNDTSLWMYYVKNYVNALDLKKSDIFWSDEEILFLYASMFS</sequence>
<dbReference type="AlphaFoldDB" id="A0AAP3XRH2"/>
<evidence type="ECO:0000313" key="2">
    <source>
        <dbReference type="Proteomes" id="UP001301140"/>
    </source>
</evidence>
<proteinExistence type="predicted"/>
<name>A0AAP3XRH2_9PROT</name>
<gene>
    <name evidence="1" type="ORF">PZ740_08890</name>
</gene>
<accession>A0AAP3XRH2</accession>
<reference evidence="1 2" key="1">
    <citation type="submission" date="2023-03" db="EMBL/GenBank/DDBJ databases">
        <title>YIM 152171 draft genome.</title>
        <authorList>
            <person name="Yang Z."/>
        </authorList>
    </citation>
    <scope>NUCLEOTIDE SEQUENCE [LARGE SCALE GENOMIC DNA]</scope>
    <source>
        <strain evidence="1 2">YIM 152171</strain>
    </source>
</reference>
<organism evidence="1 2">
    <name type="scientific">Marinimicrococcus flavescens</name>
    <dbReference type="NCBI Taxonomy" id="3031815"/>
    <lineage>
        <taxon>Bacteria</taxon>
        <taxon>Pseudomonadati</taxon>
        <taxon>Pseudomonadota</taxon>
        <taxon>Alphaproteobacteria</taxon>
        <taxon>Geminicoccales</taxon>
        <taxon>Geminicoccaceae</taxon>
        <taxon>Marinimicrococcus</taxon>
    </lineage>
</organism>
<comment type="caution">
    <text evidence="1">The sequence shown here is derived from an EMBL/GenBank/DDBJ whole genome shotgun (WGS) entry which is preliminary data.</text>
</comment>
<dbReference type="EMBL" id="JARGEQ010000090">
    <property type="protein sequence ID" value="MDF1586498.1"/>
    <property type="molecule type" value="Genomic_DNA"/>
</dbReference>
<keyword evidence="2" id="KW-1185">Reference proteome</keyword>
<evidence type="ECO:0000313" key="1">
    <source>
        <dbReference type="EMBL" id="MDF1586498.1"/>
    </source>
</evidence>